<evidence type="ECO:0000313" key="5">
    <source>
        <dbReference type="EMBL" id="KAJ6987465.1"/>
    </source>
</evidence>
<dbReference type="Proteomes" id="UP001164929">
    <property type="component" value="Chromosome 8"/>
</dbReference>
<feature type="domain" description="FORGETTER1 first zinc ribbon" evidence="3">
    <location>
        <begin position="25"/>
        <end position="59"/>
    </location>
</feature>
<evidence type="ECO:0000256" key="1">
    <source>
        <dbReference type="SAM" id="MobiDB-lite"/>
    </source>
</evidence>
<dbReference type="PANTHER" id="PTHR12706">
    <property type="entry name" value="STRAWBERRY NOTCH-RELATED"/>
    <property type="match status" value="1"/>
</dbReference>
<dbReference type="GO" id="GO:0031490">
    <property type="term" value="F:chromatin DNA binding"/>
    <property type="evidence" value="ECO:0007669"/>
    <property type="project" value="TreeGrafter"/>
</dbReference>
<proteinExistence type="predicted"/>
<evidence type="ECO:0000259" key="2">
    <source>
        <dbReference type="Pfam" id="PF13872"/>
    </source>
</evidence>
<feature type="compositionally biased region" description="Pro residues" evidence="1">
    <location>
        <begin position="1"/>
        <end position="19"/>
    </location>
</feature>
<dbReference type="AlphaFoldDB" id="A0AAD6MMT5"/>
<evidence type="ECO:0000259" key="4">
    <source>
        <dbReference type="Pfam" id="PF23548"/>
    </source>
</evidence>
<evidence type="ECO:0000313" key="6">
    <source>
        <dbReference type="Proteomes" id="UP001164929"/>
    </source>
</evidence>
<protein>
    <recommendedName>
        <fullName evidence="7">Strawberry notch AAA domain-containing protein</fullName>
    </recommendedName>
</protein>
<dbReference type="Pfam" id="PF13872">
    <property type="entry name" value="AAA_34"/>
    <property type="match status" value="1"/>
</dbReference>
<dbReference type="PANTHER" id="PTHR12706:SF13">
    <property type="entry name" value="PROTEIN FORGETTER 1"/>
    <property type="match status" value="1"/>
</dbReference>
<dbReference type="InterPro" id="IPR057024">
    <property type="entry name" value="Znr_FGT1_1"/>
</dbReference>
<reference evidence="5" key="1">
    <citation type="journal article" date="2023" name="Mol. Ecol. Resour.">
        <title>Chromosome-level genome assembly of a triploid poplar Populus alba 'Berolinensis'.</title>
        <authorList>
            <person name="Chen S."/>
            <person name="Yu Y."/>
            <person name="Wang X."/>
            <person name="Wang S."/>
            <person name="Zhang T."/>
            <person name="Zhou Y."/>
            <person name="He R."/>
            <person name="Meng N."/>
            <person name="Wang Y."/>
            <person name="Liu W."/>
            <person name="Liu Z."/>
            <person name="Liu J."/>
            <person name="Guo Q."/>
            <person name="Huang H."/>
            <person name="Sederoff R.R."/>
            <person name="Wang G."/>
            <person name="Qu G."/>
            <person name="Chen S."/>
        </authorList>
    </citation>
    <scope>NUCLEOTIDE SEQUENCE</scope>
    <source>
        <strain evidence="5">SC-2020</strain>
    </source>
</reference>
<dbReference type="Pfam" id="PF23548">
    <property type="entry name" value="Zn_ribbon_FGT1_2"/>
    <property type="match status" value="1"/>
</dbReference>
<name>A0AAD6MMT5_9ROSI</name>
<dbReference type="GO" id="GO:0042393">
    <property type="term" value="F:histone binding"/>
    <property type="evidence" value="ECO:0007669"/>
    <property type="project" value="TreeGrafter"/>
</dbReference>
<dbReference type="InterPro" id="IPR039187">
    <property type="entry name" value="SNO_AAA"/>
</dbReference>
<dbReference type="InterPro" id="IPR026741">
    <property type="entry name" value="SNO"/>
</dbReference>
<gene>
    <name evidence="5" type="ORF">NC653_020657</name>
</gene>
<feature type="domain" description="Strawberry notch AAA" evidence="2">
    <location>
        <begin position="212"/>
        <end position="313"/>
    </location>
</feature>
<accession>A0AAD6MMT5</accession>
<organism evidence="5 6">
    <name type="scientific">Populus alba x Populus x berolinensis</name>
    <dbReference type="NCBI Taxonomy" id="444605"/>
    <lineage>
        <taxon>Eukaryota</taxon>
        <taxon>Viridiplantae</taxon>
        <taxon>Streptophyta</taxon>
        <taxon>Embryophyta</taxon>
        <taxon>Tracheophyta</taxon>
        <taxon>Spermatophyta</taxon>
        <taxon>Magnoliopsida</taxon>
        <taxon>eudicotyledons</taxon>
        <taxon>Gunneridae</taxon>
        <taxon>Pentapetalae</taxon>
        <taxon>rosids</taxon>
        <taxon>fabids</taxon>
        <taxon>Malpighiales</taxon>
        <taxon>Salicaceae</taxon>
        <taxon>Saliceae</taxon>
        <taxon>Populus</taxon>
    </lineage>
</organism>
<dbReference type="InterPro" id="IPR057025">
    <property type="entry name" value="Znr_FGT1_2"/>
</dbReference>
<keyword evidence="6" id="KW-1185">Reference proteome</keyword>
<comment type="caution">
    <text evidence="5">The sequence shown here is derived from an EMBL/GenBank/DDBJ whole genome shotgun (WGS) entry which is preliminary data.</text>
</comment>
<dbReference type="GO" id="GO:0005634">
    <property type="term" value="C:nucleus"/>
    <property type="evidence" value="ECO:0007669"/>
    <property type="project" value="TreeGrafter"/>
</dbReference>
<dbReference type="GO" id="GO:0006355">
    <property type="term" value="P:regulation of DNA-templated transcription"/>
    <property type="evidence" value="ECO:0007669"/>
    <property type="project" value="InterPro"/>
</dbReference>
<dbReference type="EMBL" id="JAQIZT010000008">
    <property type="protein sequence ID" value="KAJ6987465.1"/>
    <property type="molecule type" value="Genomic_DNA"/>
</dbReference>
<evidence type="ECO:0000259" key="3">
    <source>
        <dbReference type="Pfam" id="PF23547"/>
    </source>
</evidence>
<feature type="region of interest" description="Disordered" evidence="1">
    <location>
        <begin position="1"/>
        <end position="22"/>
    </location>
</feature>
<sequence>MTQPLANPPPASQPPPQPHPAGGSVQVRCAGCRMILTVGPGITEFVCPSCKMPQMLPLELMKKAVVPPLLNNNNMLLKMTSQPQMPAYGIDPSKMQLPCANCKAILNVPHGLARFQCPQCFVDLAVDLSKIKQLFPPHATPPLPLPPPSRTVLPLPPLPRLVLPPPPRRSQRGFASTVLCYLPCFVTCQVAIEVEREEDEGGTAGETFTDYPPELTYDLKIKDDLESTKALSCLQIETLVYACQRHMQHLPNGARAGFFIGDGAGMGKGRTIAGLIWENWRHARRKALWISVGSDLKFDARRDLDDVGAAHIEDCQTCCWGVSKGNAPGRVEKQIRKLLSLDKARSGREDEYEVSSKQCMHGPNCRLGNFCTVGRRRQEVNVLGGLILPVWGTIEKALSKQARQSHKRLCVVHIETTTDNRRIVGLLVPNAAVESVLQDLAWVQDIDD</sequence>
<evidence type="ECO:0008006" key="7">
    <source>
        <dbReference type="Google" id="ProtNLM"/>
    </source>
</evidence>
<dbReference type="Pfam" id="PF23547">
    <property type="entry name" value="Zn_ribbon_FGT1_1"/>
    <property type="match status" value="1"/>
</dbReference>
<feature type="domain" description="FORGETTER1 second zinc ribbon" evidence="4">
    <location>
        <begin position="96"/>
        <end position="127"/>
    </location>
</feature>